<name>A0AAD9V7Z6_ACRCE</name>
<sequence>MNDADHEVNTVEFIGMSGLSVVCHILHQVKEAQPGYISELSKDSGFINLLQERGKQQAGSIAKADITFHSFKAQSSS</sequence>
<keyword evidence="2" id="KW-1185">Reference proteome</keyword>
<reference evidence="1" key="1">
    <citation type="journal article" date="2023" name="G3 (Bethesda)">
        <title>Whole genome assembly and annotation of the endangered Caribbean coral Acropora cervicornis.</title>
        <authorList>
            <person name="Selwyn J.D."/>
            <person name="Vollmer S.V."/>
        </authorList>
    </citation>
    <scope>NUCLEOTIDE SEQUENCE</scope>
    <source>
        <strain evidence="1">K2</strain>
    </source>
</reference>
<protein>
    <submittedName>
        <fullName evidence="1">Uncharacterized protein</fullName>
    </submittedName>
</protein>
<dbReference type="AlphaFoldDB" id="A0AAD9V7Z6"/>
<evidence type="ECO:0000313" key="1">
    <source>
        <dbReference type="EMBL" id="KAK2564676.1"/>
    </source>
</evidence>
<proteinExistence type="predicted"/>
<reference evidence="1" key="2">
    <citation type="journal article" date="2023" name="Science">
        <title>Genomic signatures of disease resistance in endangered staghorn corals.</title>
        <authorList>
            <person name="Vollmer S.V."/>
            <person name="Selwyn J.D."/>
            <person name="Despard B.A."/>
            <person name="Roesel C.L."/>
        </authorList>
    </citation>
    <scope>NUCLEOTIDE SEQUENCE</scope>
    <source>
        <strain evidence="1">K2</strain>
    </source>
</reference>
<organism evidence="1 2">
    <name type="scientific">Acropora cervicornis</name>
    <name type="common">Staghorn coral</name>
    <dbReference type="NCBI Taxonomy" id="6130"/>
    <lineage>
        <taxon>Eukaryota</taxon>
        <taxon>Metazoa</taxon>
        <taxon>Cnidaria</taxon>
        <taxon>Anthozoa</taxon>
        <taxon>Hexacorallia</taxon>
        <taxon>Scleractinia</taxon>
        <taxon>Astrocoeniina</taxon>
        <taxon>Acroporidae</taxon>
        <taxon>Acropora</taxon>
    </lineage>
</organism>
<evidence type="ECO:0000313" key="2">
    <source>
        <dbReference type="Proteomes" id="UP001249851"/>
    </source>
</evidence>
<comment type="caution">
    <text evidence="1">The sequence shown here is derived from an EMBL/GenBank/DDBJ whole genome shotgun (WGS) entry which is preliminary data.</text>
</comment>
<dbReference type="EMBL" id="JARQWQ010000022">
    <property type="protein sequence ID" value="KAK2564676.1"/>
    <property type="molecule type" value="Genomic_DNA"/>
</dbReference>
<dbReference type="Proteomes" id="UP001249851">
    <property type="component" value="Unassembled WGS sequence"/>
</dbReference>
<gene>
    <name evidence="1" type="ORF">P5673_012157</name>
</gene>
<accession>A0AAD9V7Z6</accession>